<comment type="caution">
    <text evidence="2">The sequence shown here is derived from an EMBL/GenBank/DDBJ whole genome shotgun (WGS) entry which is preliminary data.</text>
</comment>
<dbReference type="Proteomes" id="UP000023774">
    <property type="component" value="Unassembled WGS sequence"/>
</dbReference>
<keyword evidence="3" id="KW-1185">Reference proteome</keyword>
<name>N9KR94_9GAMM</name>
<dbReference type="HOGENOM" id="CLU_056326_0_0_6"/>
<organism evidence="2 3">
    <name type="scientific">Acinetobacter pseudolwoffii</name>
    <dbReference type="NCBI Taxonomy" id="2053287"/>
    <lineage>
        <taxon>Bacteria</taxon>
        <taxon>Pseudomonadati</taxon>
        <taxon>Pseudomonadota</taxon>
        <taxon>Gammaproteobacteria</taxon>
        <taxon>Moraxellales</taxon>
        <taxon>Moraxellaceae</taxon>
        <taxon>Acinetobacter</taxon>
    </lineage>
</organism>
<feature type="region of interest" description="Disordered" evidence="1">
    <location>
        <begin position="200"/>
        <end position="219"/>
    </location>
</feature>
<accession>N9KR94</accession>
<evidence type="ECO:0000256" key="1">
    <source>
        <dbReference type="SAM" id="MobiDB-lite"/>
    </source>
</evidence>
<dbReference type="RefSeq" id="WP_005171473.1">
    <property type="nucleotide sequence ID" value="NZ_KB850035.1"/>
</dbReference>
<dbReference type="AlphaFoldDB" id="N9KR94"/>
<dbReference type="OrthoDB" id="8909920at2"/>
<dbReference type="PATRIC" id="fig|1217709.3.peg.1492"/>
<sequence>MNTQVQTFSQASPSAASALDVMLNTEAMTRVNDLAMVMAQAHVTVPKHLQGSVGDCFAVILQSMQWGMNPFAVAQKTHLVNGVLGYEAQLVNAVITTRAPVTGRLQFEWYGDWAKVNGKEDKSFERGVRVWATIIGEDEPRMLDISMGQVGPVRNSPMWVADPRQQLAYLATKRWSRLYAPDVIMGVYTPDELVESPEKDITPATSSAKPNTGASALKDRLKKKTEVVEAQVVEVNLTPFYQRINQAESLEELDQIGAEIAELNLGEPAKTEIGNVFKAKRKAIKTAQAFPAESIQSVINEISNTTDLEALNAIMASRFEPFTAQMTEGQLHEINSAYEAQEAALTP</sequence>
<reference evidence="2 3" key="1">
    <citation type="submission" date="2013-02" db="EMBL/GenBank/DDBJ databases">
        <title>The Genome Sequence of Acinetobacter sp. NIPH 713.</title>
        <authorList>
            <consortium name="The Broad Institute Genome Sequencing Platform"/>
            <consortium name="The Broad Institute Genome Sequencing Center for Infectious Disease"/>
            <person name="Cerqueira G."/>
            <person name="Feldgarden M."/>
            <person name="Courvalin P."/>
            <person name="Perichon B."/>
            <person name="Grillot-Courvalin C."/>
            <person name="Clermont D."/>
            <person name="Rocha E."/>
            <person name="Yoon E.-J."/>
            <person name="Nemec A."/>
            <person name="Walker B."/>
            <person name="Young S.K."/>
            <person name="Zeng Q."/>
            <person name="Gargeya S."/>
            <person name="Fitzgerald M."/>
            <person name="Haas B."/>
            <person name="Abouelleil A."/>
            <person name="Alvarado L."/>
            <person name="Arachchi H.M."/>
            <person name="Berlin A.M."/>
            <person name="Chapman S.B."/>
            <person name="Dewar J."/>
            <person name="Goldberg J."/>
            <person name="Griggs A."/>
            <person name="Gujja S."/>
            <person name="Hansen M."/>
            <person name="Howarth C."/>
            <person name="Imamovic A."/>
            <person name="Larimer J."/>
            <person name="McCowan C."/>
            <person name="Murphy C."/>
            <person name="Neiman D."/>
            <person name="Pearson M."/>
            <person name="Priest M."/>
            <person name="Roberts A."/>
            <person name="Saif S."/>
            <person name="Shea T."/>
            <person name="Sisk P."/>
            <person name="Sykes S."/>
            <person name="Wortman J."/>
            <person name="Nusbaum C."/>
            <person name="Birren B."/>
        </authorList>
    </citation>
    <scope>NUCLEOTIDE SEQUENCE [LARGE SCALE GENOMIC DNA]</scope>
    <source>
        <strain evidence="2 3">NIPH 713</strain>
    </source>
</reference>
<dbReference type="EMBL" id="APRJ01000011">
    <property type="protein sequence ID" value="ENW86493.1"/>
    <property type="molecule type" value="Genomic_DNA"/>
</dbReference>
<gene>
    <name evidence="2" type="ORF">F906_01548</name>
</gene>
<feature type="compositionally biased region" description="Polar residues" evidence="1">
    <location>
        <begin position="203"/>
        <end position="214"/>
    </location>
</feature>
<evidence type="ECO:0000313" key="3">
    <source>
        <dbReference type="Proteomes" id="UP000023774"/>
    </source>
</evidence>
<evidence type="ECO:0000313" key="2">
    <source>
        <dbReference type="EMBL" id="ENW86493.1"/>
    </source>
</evidence>
<proteinExistence type="predicted"/>
<dbReference type="GO" id="GO:0003677">
    <property type="term" value="F:DNA binding"/>
    <property type="evidence" value="ECO:0007669"/>
    <property type="project" value="InterPro"/>
</dbReference>
<dbReference type="GO" id="GO:0006259">
    <property type="term" value="P:DNA metabolic process"/>
    <property type="evidence" value="ECO:0007669"/>
    <property type="project" value="InterPro"/>
</dbReference>
<evidence type="ECO:0008006" key="4">
    <source>
        <dbReference type="Google" id="ProtNLM"/>
    </source>
</evidence>
<protein>
    <recommendedName>
        <fullName evidence="4">RecT family protein</fullName>
    </recommendedName>
</protein>
<dbReference type="InterPro" id="IPR018330">
    <property type="entry name" value="RecT_fam"/>
</dbReference>
<dbReference type="Pfam" id="PF03837">
    <property type="entry name" value="RecT"/>
    <property type="match status" value="1"/>
</dbReference>